<gene>
    <name evidence="1" type="ORF">FSP39_007768</name>
</gene>
<comment type="caution">
    <text evidence="1">The sequence shown here is derived from an EMBL/GenBank/DDBJ whole genome shotgun (WGS) entry which is preliminary data.</text>
</comment>
<dbReference type="Proteomes" id="UP001186944">
    <property type="component" value="Unassembled WGS sequence"/>
</dbReference>
<reference evidence="1" key="1">
    <citation type="submission" date="2019-08" db="EMBL/GenBank/DDBJ databases">
        <title>The improved chromosome-level genome for the pearl oyster Pinctada fucata martensii using PacBio sequencing and Hi-C.</title>
        <authorList>
            <person name="Zheng Z."/>
        </authorList>
    </citation>
    <scope>NUCLEOTIDE SEQUENCE</scope>
    <source>
        <strain evidence="1">ZZ-2019</strain>
        <tissue evidence="1">Adductor muscle</tissue>
    </source>
</reference>
<evidence type="ECO:0000313" key="2">
    <source>
        <dbReference type="Proteomes" id="UP001186944"/>
    </source>
</evidence>
<keyword evidence="2" id="KW-1185">Reference proteome</keyword>
<protein>
    <submittedName>
        <fullName evidence="1">Uncharacterized protein</fullName>
    </submittedName>
</protein>
<dbReference type="Pfam" id="PF17653">
    <property type="entry name" value="DUF5522"/>
    <property type="match status" value="1"/>
</dbReference>
<sequence length="184" mass="20902">MVLCWPLGEYIKLQKLLRSTNLKSYLKLRNTYIQGSILQGRKSGYDSSRCNGLILKRTYTCSHPGSIAGFTSICDSVPKTLVTHPLGRQLSTSNEAAEMEAWEMLVDYSRLSPLEKKNHERHVQACRSHKEFYRDVATGYQVMTRHAHLQRGNCCGNACRHCPYGHKSVPQGTKPKTFNSAYYV</sequence>
<accession>A0AA88XU53</accession>
<dbReference type="InterPro" id="IPR040807">
    <property type="entry name" value="DUF5522"/>
</dbReference>
<dbReference type="PANTHER" id="PTHR21037">
    <property type="entry name" value="39S RIBOSOMAL PROTEIN L14, MITOCHONDRIAL"/>
    <property type="match status" value="1"/>
</dbReference>
<evidence type="ECO:0000313" key="1">
    <source>
        <dbReference type="EMBL" id="KAK3087576.1"/>
    </source>
</evidence>
<name>A0AA88XU53_PINIB</name>
<dbReference type="EMBL" id="VSWD01000011">
    <property type="protein sequence ID" value="KAK3087576.1"/>
    <property type="molecule type" value="Genomic_DNA"/>
</dbReference>
<proteinExistence type="predicted"/>
<dbReference type="PANTHER" id="PTHR21037:SF2">
    <property type="entry name" value="SIMILAR TO NOVEL PROTEIN"/>
    <property type="match status" value="1"/>
</dbReference>
<organism evidence="1 2">
    <name type="scientific">Pinctada imbricata</name>
    <name type="common">Atlantic pearl-oyster</name>
    <name type="synonym">Pinctada martensii</name>
    <dbReference type="NCBI Taxonomy" id="66713"/>
    <lineage>
        <taxon>Eukaryota</taxon>
        <taxon>Metazoa</taxon>
        <taxon>Spiralia</taxon>
        <taxon>Lophotrochozoa</taxon>
        <taxon>Mollusca</taxon>
        <taxon>Bivalvia</taxon>
        <taxon>Autobranchia</taxon>
        <taxon>Pteriomorphia</taxon>
        <taxon>Pterioida</taxon>
        <taxon>Pterioidea</taxon>
        <taxon>Pteriidae</taxon>
        <taxon>Pinctada</taxon>
    </lineage>
</organism>
<dbReference type="AlphaFoldDB" id="A0AA88XU53"/>